<dbReference type="RefSeq" id="WP_203168016.1">
    <property type="nucleotide sequence ID" value="NZ_JAEVLS010000003.1"/>
</dbReference>
<dbReference type="Proteomes" id="UP000661077">
    <property type="component" value="Unassembled WGS sequence"/>
</dbReference>
<keyword evidence="4" id="KW-1185">Reference proteome</keyword>
<protein>
    <submittedName>
        <fullName evidence="3">Response regulator</fullName>
    </submittedName>
</protein>
<sequence>MSTILLVESRAFSVALTDALCKAGFRVQCEQDGGRAIGVAAGGEFDAAIIDAGPTDIGAHRVAQRLRARAPELPIFICTTYDEDTIARWAIEDRMLVLEKPIDEAQLVWLLQAQMGTLS</sequence>
<dbReference type="InterPro" id="IPR011006">
    <property type="entry name" value="CheY-like_superfamily"/>
</dbReference>
<dbReference type="Gene3D" id="3.40.50.2300">
    <property type="match status" value="1"/>
</dbReference>
<gene>
    <name evidence="3" type="ORF">JM946_14510</name>
</gene>
<evidence type="ECO:0000313" key="3">
    <source>
        <dbReference type="EMBL" id="MBM0105941.1"/>
    </source>
</evidence>
<evidence type="ECO:0000259" key="2">
    <source>
        <dbReference type="PROSITE" id="PS50110"/>
    </source>
</evidence>
<dbReference type="EMBL" id="JAEVLS010000003">
    <property type="protein sequence ID" value="MBM0105941.1"/>
    <property type="molecule type" value="Genomic_DNA"/>
</dbReference>
<dbReference type="InterPro" id="IPR001789">
    <property type="entry name" value="Sig_transdc_resp-reg_receiver"/>
</dbReference>
<comment type="caution">
    <text evidence="3">The sequence shown here is derived from an EMBL/GenBank/DDBJ whole genome shotgun (WGS) entry which is preliminary data.</text>
</comment>
<dbReference type="SUPFAM" id="SSF52172">
    <property type="entry name" value="CheY-like"/>
    <property type="match status" value="1"/>
</dbReference>
<dbReference type="CDD" id="cd00156">
    <property type="entry name" value="REC"/>
    <property type="match status" value="1"/>
</dbReference>
<proteinExistence type="predicted"/>
<feature type="domain" description="Response regulatory" evidence="2">
    <location>
        <begin position="2"/>
        <end position="115"/>
    </location>
</feature>
<organism evidence="3 4">
    <name type="scientific">Steroidobacter gossypii</name>
    <dbReference type="NCBI Taxonomy" id="2805490"/>
    <lineage>
        <taxon>Bacteria</taxon>
        <taxon>Pseudomonadati</taxon>
        <taxon>Pseudomonadota</taxon>
        <taxon>Gammaproteobacteria</taxon>
        <taxon>Steroidobacterales</taxon>
        <taxon>Steroidobacteraceae</taxon>
        <taxon>Steroidobacter</taxon>
    </lineage>
</organism>
<feature type="modified residue" description="4-aspartylphosphate" evidence="1">
    <location>
        <position position="51"/>
    </location>
</feature>
<name>A0ABS1WY93_9GAMM</name>
<reference evidence="3 4" key="1">
    <citation type="journal article" date="2021" name="Int. J. Syst. Evol. Microbiol.">
        <title>Steroidobacter gossypii sp. nov., isolated from soil of cotton cropping field.</title>
        <authorList>
            <person name="Huang R."/>
            <person name="Yang S."/>
            <person name="Zhen C."/>
            <person name="Liu W."/>
        </authorList>
    </citation>
    <scope>NUCLEOTIDE SEQUENCE [LARGE SCALE GENOMIC DNA]</scope>
    <source>
        <strain evidence="3 4">S1-65</strain>
    </source>
</reference>
<evidence type="ECO:0000256" key="1">
    <source>
        <dbReference type="PROSITE-ProRule" id="PRU00169"/>
    </source>
</evidence>
<keyword evidence="1" id="KW-0597">Phosphoprotein</keyword>
<dbReference type="SMART" id="SM00448">
    <property type="entry name" value="REC"/>
    <property type="match status" value="1"/>
</dbReference>
<evidence type="ECO:0000313" key="4">
    <source>
        <dbReference type="Proteomes" id="UP000661077"/>
    </source>
</evidence>
<accession>A0ABS1WY93</accession>
<dbReference type="PROSITE" id="PS50110">
    <property type="entry name" value="RESPONSE_REGULATORY"/>
    <property type="match status" value="1"/>
</dbReference>
<dbReference type="Pfam" id="PF00072">
    <property type="entry name" value="Response_reg"/>
    <property type="match status" value="1"/>
</dbReference>